<sequence length="141" mass="15842">MKDDCTLLNHIRQTTEMGVEGIDSVMEYADGSFRQALEQQRTEYRKLHDSADTLLRRHNGVPEDLSSFAKWSSELSAGLKTMMDSSQSNLARMMIEGSTMGVTKSLQTMKTCDVRDKAVSNLAEKLLATEQANIDQMKTFL</sequence>
<dbReference type="Proteomes" id="UP000194903">
    <property type="component" value="Unassembled WGS sequence"/>
</dbReference>
<evidence type="ECO:0000313" key="1">
    <source>
        <dbReference type="EMBL" id="OUM20840.1"/>
    </source>
</evidence>
<name>A0A252F5A5_9FIRM</name>
<dbReference type="InterPro" id="IPR012347">
    <property type="entry name" value="Ferritin-like"/>
</dbReference>
<protein>
    <recommendedName>
        <fullName evidence="3">DUF2383 domain-containing protein</fullName>
    </recommendedName>
</protein>
<dbReference type="EMBL" id="NHOC01000004">
    <property type="protein sequence ID" value="OUM20840.1"/>
    <property type="molecule type" value="Genomic_DNA"/>
</dbReference>
<keyword evidence="2" id="KW-1185">Reference proteome</keyword>
<organism evidence="1 2">
    <name type="scientific">Butyricicoccus porcorum</name>
    <dbReference type="NCBI Taxonomy" id="1945634"/>
    <lineage>
        <taxon>Bacteria</taxon>
        <taxon>Bacillati</taxon>
        <taxon>Bacillota</taxon>
        <taxon>Clostridia</taxon>
        <taxon>Eubacteriales</taxon>
        <taxon>Butyricicoccaceae</taxon>
        <taxon>Butyricicoccus</taxon>
    </lineage>
</organism>
<accession>A0A252F5A5</accession>
<gene>
    <name evidence="1" type="ORF">CBW42_04400</name>
</gene>
<proteinExistence type="predicted"/>
<dbReference type="RefSeq" id="WP_087018158.1">
    <property type="nucleotide sequence ID" value="NZ_CP178353.1"/>
</dbReference>
<reference evidence="1 2" key="1">
    <citation type="submission" date="2017-05" db="EMBL/GenBank/DDBJ databases">
        <title>Butyricicoccus porcorum sp. nov. a butyrate-producing bacterium from the swine intestinal tract.</title>
        <authorList>
            <person name="Trachsel J."/>
            <person name="Humphrey S."/>
            <person name="Allen H.K."/>
        </authorList>
    </citation>
    <scope>NUCLEOTIDE SEQUENCE [LARGE SCALE GENOMIC DNA]</scope>
    <source>
        <strain evidence="1">BB10</strain>
    </source>
</reference>
<evidence type="ECO:0000313" key="2">
    <source>
        <dbReference type="Proteomes" id="UP000194903"/>
    </source>
</evidence>
<dbReference type="Gene3D" id="1.20.1260.10">
    <property type="match status" value="1"/>
</dbReference>
<dbReference type="AlphaFoldDB" id="A0A252F5A5"/>
<evidence type="ECO:0008006" key="3">
    <source>
        <dbReference type="Google" id="ProtNLM"/>
    </source>
</evidence>
<comment type="caution">
    <text evidence="1">The sequence shown here is derived from an EMBL/GenBank/DDBJ whole genome shotgun (WGS) entry which is preliminary data.</text>
</comment>
<dbReference type="OrthoDB" id="9792639at2"/>